<dbReference type="SMART" id="SM00918">
    <property type="entry name" value="Lig_chan-Glu_bd"/>
    <property type="match status" value="1"/>
</dbReference>
<evidence type="ECO:0000256" key="13">
    <source>
        <dbReference type="SAM" id="SignalP"/>
    </source>
</evidence>
<evidence type="ECO:0000256" key="2">
    <source>
        <dbReference type="ARBA" id="ARBA00008685"/>
    </source>
</evidence>
<keyword evidence="9" id="KW-0325">Glycoprotein</keyword>
<gene>
    <name evidence="16" type="ORF">TCAL_01872</name>
</gene>
<evidence type="ECO:0000256" key="3">
    <source>
        <dbReference type="ARBA" id="ARBA00022448"/>
    </source>
</evidence>
<keyword evidence="17" id="KW-1185">Reference proteome</keyword>
<evidence type="ECO:0000256" key="12">
    <source>
        <dbReference type="SAM" id="Phobius"/>
    </source>
</evidence>
<evidence type="ECO:0000256" key="11">
    <source>
        <dbReference type="ARBA" id="ARBA00023303"/>
    </source>
</evidence>
<dbReference type="AlphaFoldDB" id="A0A553P5T5"/>
<dbReference type="OMA" id="ANQPHHE"/>
<feature type="chain" id="PRO_5021900307" description="Ionotropic glutamate receptor C-terminal domain-containing protein" evidence="13">
    <location>
        <begin position="22"/>
        <end position="474"/>
    </location>
</feature>
<keyword evidence="6" id="KW-0406">Ion transport</keyword>
<dbReference type="Pfam" id="PF00060">
    <property type="entry name" value="Lig_chan"/>
    <property type="match status" value="1"/>
</dbReference>
<evidence type="ECO:0000256" key="6">
    <source>
        <dbReference type="ARBA" id="ARBA00023065"/>
    </source>
</evidence>
<dbReference type="Gene3D" id="1.10.287.70">
    <property type="match status" value="1"/>
</dbReference>
<feature type="signal peptide" evidence="13">
    <location>
        <begin position="1"/>
        <end position="21"/>
    </location>
</feature>
<evidence type="ECO:0000256" key="10">
    <source>
        <dbReference type="ARBA" id="ARBA00023286"/>
    </source>
</evidence>
<feature type="domain" description="Ionotropic glutamate receptor L-glutamate and glycine-binding" evidence="15">
    <location>
        <begin position="37"/>
        <end position="95"/>
    </location>
</feature>
<protein>
    <recommendedName>
        <fullName evidence="18">Ionotropic glutamate receptor C-terminal domain-containing protein</fullName>
    </recommendedName>
</protein>
<feature type="transmembrane region" description="Helical" evidence="12">
    <location>
        <begin position="182"/>
        <end position="199"/>
    </location>
</feature>
<evidence type="ECO:0000256" key="7">
    <source>
        <dbReference type="ARBA" id="ARBA00023136"/>
    </source>
</evidence>
<evidence type="ECO:0000256" key="5">
    <source>
        <dbReference type="ARBA" id="ARBA00022989"/>
    </source>
</evidence>
<keyword evidence="4 12" id="KW-0812">Transmembrane</keyword>
<evidence type="ECO:0000256" key="8">
    <source>
        <dbReference type="ARBA" id="ARBA00023170"/>
    </source>
</evidence>
<dbReference type="InterPro" id="IPR001320">
    <property type="entry name" value="Iontro_rcpt_C"/>
</dbReference>
<dbReference type="Pfam" id="PF10613">
    <property type="entry name" value="Lig_chan-Glu_bd"/>
    <property type="match status" value="1"/>
</dbReference>
<keyword evidence="11" id="KW-0407">Ion channel</keyword>
<dbReference type="Gene3D" id="3.40.190.10">
    <property type="entry name" value="Periplasmic binding protein-like II"/>
    <property type="match status" value="2"/>
</dbReference>
<reference evidence="16 17" key="1">
    <citation type="journal article" date="2018" name="Nat. Ecol. Evol.">
        <title>Genomic signatures of mitonuclear coevolution across populations of Tigriopus californicus.</title>
        <authorList>
            <person name="Barreto F.S."/>
            <person name="Watson E.T."/>
            <person name="Lima T.G."/>
            <person name="Willett C.S."/>
            <person name="Edmands S."/>
            <person name="Li W."/>
            <person name="Burton R.S."/>
        </authorList>
    </citation>
    <scope>NUCLEOTIDE SEQUENCE [LARGE SCALE GENOMIC DNA]</scope>
    <source>
        <strain evidence="16 17">San Diego</strain>
    </source>
</reference>
<dbReference type="STRING" id="6832.A0A553P5T5"/>
<comment type="subcellular location">
    <subcellularLocation>
        <location evidence="1">Membrane</location>
        <topology evidence="1">Multi-pass membrane protein</topology>
    </subcellularLocation>
</comment>
<keyword evidence="3" id="KW-0813">Transport</keyword>
<dbReference type="InterPro" id="IPR015683">
    <property type="entry name" value="Ionotropic_Glu_rcpt"/>
</dbReference>
<keyword evidence="7 12" id="KW-0472">Membrane</keyword>
<evidence type="ECO:0008006" key="18">
    <source>
        <dbReference type="Google" id="ProtNLM"/>
    </source>
</evidence>
<dbReference type="InterPro" id="IPR019594">
    <property type="entry name" value="Glu/Gly-bd"/>
</dbReference>
<dbReference type="EMBL" id="VCGU01000007">
    <property type="protein sequence ID" value="TRY73000.1"/>
    <property type="molecule type" value="Genomic_DNA"/>
</dbReference>
<evidence type="ECO:0000259" key="15">
    <source>
        <dbReference type="SMART" id="SM00918"/>
    </source>
</evidence>
<keyword evidence="8" id="KW-0675">Receptor</keyword>
<evidence type="ECO:0000256" key="4">
    <source>
        <dbReference type="ARBA" id="ARBA00022692"/>
    </source>
</evidence>
<dbReference type="SMART" id="SM00079">
    <property type="entry name" value="PBPe"/>
    <property type="match status" value="1"/>
</dbReference>
<dbReference type="PANTHER" id="PTHR18966">
    <property type="entry name" value="IONOTROPIC GLUTAMATE RECEPTOR"/>
    <property type="match status" value="1"/>
</dbReference>
<dbReference type="OrthoDB" id="6365983at2759"/>
<feature type="domain" description="Ionotropic glutamate receptor C-terminal" evidence="14">
    <location>
        <begin position="27"/>
        <end position="380"/>
    </location>
</feature>
<evidence type="ECO:0000256" key="1">
    <source>
        <dbReference type="ARBA" id="ARBA00004141"/>
    </source>
</evidence>
<evidence type="ECO:0000256" key="9">
    <source>
        <dbReference type="ARBA" id="ARBA00023180"/>
    </source>
</evidence>
<keyword evidence="5 12" id="KW-1133">Transmembrane helix</keyword>
<accession>A0A553P5T5</accession>
<dbReference type="SUPFAM" id="SSF53850">
    <property type="entry name" value="Periplasmic binding protein-like II"/>
    <property type="match status" value="1"/>
</dbReference>
<evidence type="ECO:0000313" key="16">
    <source>
        <dbReference type="EMBL" id="TRY73000.1"/>
    </source>
</evidence>
<comment type="caution">
    <text evidence="16">The sequence shown here is derived from an EMBL/GenBank/DDBJ whole genome shotgun (WGS) entry which is preliminary data.</text>
</comment>
<dbReference type="Proteomes" id="UP000318571">
    <property type="component" value="Chromosome 3"/>
</dbReference>
<keyword evidence="10" id="KW-1071">Ligand-gated ion channel</keyword>
<feature type="transmembrane region" description="Helical" evidence="12">
    <location>
        <begin position="219"/>
        <end position="237"/>
    </location>
</feature>
<keyword evidence="13" id="KW-0732">Signal</keyword>
<evidence type="ECO:0000313" key="17">
    <source>
        <dbReference type="Proteomes" id="UP000318571"/>
    </source>
</evidence>
<dbReference type="GO" id="GO:0016020">
    <property type="term" value="C:membrane"/>
    <property type="evidence" value="ECO:0007669"/>
    <property type="project" value="UniProtKB-SubCell"/>
</dbReference>
<evidence type="ECO:0000259" key="14">
    <source>
        <dbReference type="SMART" id="SM00079"/>
    </source>
</evidence>
<comment type="similarity">
    <text evidence="2">Belongs to the glutamate-gated ion channel (TC 1.A.10.1) family.</text>
</comment>
<sequence length="474" mass="53412">MERPLHNVLLPLMCLASLCLAQDEFPVLKVGSVLTKPFLHETSPGEYEGFVKDLMNALADKLSFTYEIVFANDDKYGHKSPETGKWTGMVGMAIDGDADVIVADLTQTKERDTVLDFSTPFMTSSLTILTKKFSTFGSDAFFLTQPFSFKLWSLILVLFVATAIGFYLTARITPYEHWSEKLPSVTMCNTMWFLLSYGFKGSNFTPKALSTRFLTFGWVLSTCLIFFCYVISLYGMVRSGNGASTMMAPNVETLLANPDFKIGVFEFGSTNALLQKSNYPLHKKILARVQKFDSYINSNAEGVEKALESNGNFGVLMEGNAAEFAKIGHCELYTVGRLDDRHYALSFPKESKYEKRLSNALMEVQESGLLLELINKWWNINSKCNEAQQVYSYLNQDGPVLSYTQFNSEDFYWLFHTMFAVLAIALVISFMELAIFAATSGKRSDFKLTRHLKYVVIGGFVDNDQDYRIANNHA</sequence>
<dbReference type="GO" id="GO:0015276">
    <property type="term" value="F:ligand-gated monoatomic ion channel activity"/>
    <property type="evidence" value="ECO:0007669"/>
    <property type="project" value="InterPro"/>
</dbReference>
<proteinExistence type="inferred from homology"/>
<dbReference type="FunFam" id="3.40.190.10:FF:000024">
    <property type="entry name" value="Glutamate receptor, ionotropic, delta 1"/>
    <property type="match status" value="1"/>
</dbReference>
<organism evidence="16 17">
    <name type="scientific">Tigriopus californicus</name>
    <name type="common">Marine copepod</name>
    <dbReference type="NCBI Taxonomy" id="6832"/>
    <lineage>
        <taxon>Eukaryota</taxon>
        <taxon>Metazoa</taxon>
        <taxon>Ecdysozoa</taxon>
        <taxon>Arthropoda</taxon>
        <taxon>Crustacea</taxon>
        <taxon>Multicrustacea</taxon>
        <taxon>Hexanauplia</taxon>
        <taxon>Copepoda</taxon>
        <taxon>Harpacticoida</taxon>
        <taxon>Harpacticidae</taxon>
        <taxon>Tigriopus</taxon>
    </lineage>
</organism>
<feature type="transmembrane region" description="Helical" evidence="12">
    <location>
        <begin position="411"/>
        <end position="438"/>
    </location>
</feature>
<feature type="transmembrane region" description="Helical" evidence="12">
    <location>
        <begin position="151"/>
        <end position="170"/>
    </location>
</feature>
<name>A0A553P5T5_TIGCA</name>